<gene>
    <name evidence="4" type="primary">LOC106150820</name>
</gene>
<dbReference type="GeneID" id="106150820"/>
<dbReference type="InterPro" id="IPR013087">
    <property type="entry name" value="Znf_C2H2_type"/>
</dbReference>
<dbReference type="RefSeq" id="XP_013379275.1">
    <property type="nucleotide sequence ID" value="XM_013523821.1"/>
</dbReference>
<name>A0A1S3GZG9_LINAN</name>
<evidence type="ECO:0000313" key="3">
    <source>
        <dbReference type="Proteomes" id="UP000085678"/>
    </source>
</evidence>
<dbReference type="Pfam" id="PF10523">
    <property type="entry name" value="BEN"/>
    <property type="match status" value="1"/>
</dbReference>
<dbReference type="Proteomes" id="UP000085678">
    <property type="component" value="Unplaced"/>
</dbReference>
<evidence type="ECO:0000313" key="4">
    <source>
        <dbReference type="RefSeq" id="XP_013379275.1"/>
    </source>
</evidence>
<feature type="region of interest" description="Disordered" evidence="1">
    <location>
        <begin position="154"/>
        <end position="224"/>
    </location>
</feature>
<feature type="compositionally biased region" description="Low complexity" evidence="1">
    <location>
        <begin position="201"/>
        <end position="220"/>
    </location>
</feature>
<dbReference type="GO" id="GO:0003677">
    <property type="term" value="F:DNA binding"/>
    <property type="evidence" value="ECO:0007669"/>
    <property type="project" value="InterPro"/>
</dbReference>
<dbReference type="AlphaFoldDB" id="A0A1S3GZG9"/>
<protein>
    <submittedName>
        <fullName evidence="4">Uncharacterized protein LOC106150820</fullName>
    </submittedName>
</protein>
<dbReference type="InterPro" id="IPR018379">
    <property type="entry name" value="BEN_domain"/>
</dbReference>
<keyword evidence="3" id="KW-1185">Reference proteome</keyword>
<proteinExistence type="predicted"/>
<dbReference type="KEGG" id="lak:106150820"/>
<feature type="domain" description="C2H2-type" evidence="2">
    <location>
        <begin position="305"/>
        <end position="325"/>
    </location>
</feature>
<reference evidence="4" key="1">
    <citation type="submission" date="2025-08" db="UniProtKB">
        <authorList>
            <consortium name="RefSeq"/>
        </authorList>
    </citation>
    <scope>IDENTIFICATION</scope>
    <source>
        <tissue evidence="4">Gonads</tissue>
    </source>
</reference>
<sequence>MGIDMSRPASSSQQICQEGHMLIHMKMDVITKEDGQQNLTLRCSLCESVLRMSDVSRSPFLNCPVVTAAGQTLQNSQETNQTGTNTLQRESSFNDFSQDFVKMDPDSVCGDCENDIDLDMHVESYESFQLSNETVVPNSTEKTNEKEITSTVYRGTRRQDSQPRNMESFLKRKVHKSPISVEQNPKKTPKLQASRETISVSLESSNQLSDNNSNKNSSSSGQLAVSAQISSSERRFKIPSCKFCFATHSDFGENLLCIHKCPKTGTTIFICSVCNDYYSSCALLIECERKHRQVNATSSKEEFKCIVCDQTYLNFRETKRHETCHIQTDTVVAAGASLLHKANSISGPGRPEPEDQNSHISNAITSSTPLIHNSQVPLMPPQAAQFSRLCITQYELEEIKSKAHDARSFCIKLMCKIFSSDERLQNDKNVLGNSSGSGLKKKSLCPYRIQFIKDCARNMYPTDFQNNPSRMWTTCVSAMNSCNRGFRCIKKKQSGIQK</sequence>
<dbReference type="InParanoid" id="A0A1S3GZG9"/>
<accession>A0A1S3GZG9</accession>
<evidence type="ECO:0000259" key="2">
    <source>
        <dbReference type="PROSITE" id="PS00028"/>
    </source>
</evidence>
<evidence type="ECO:0000256" key="1">
    <source>
        <dbReference type="SAM" id="MobiDB-lite"/>
    </source>
</evidence>
<organism evidence="3 4">
    <name type="scientific">Lingula anatina</name>
    <name type="common">Brachiopod</name>
    <name type="synonym">Lingula unguis</name>
    <dbReference type="NCBI Taxonomy" id="7574"/>
    <lineage>
        <taxon>Eukaryota</taxon>
        <taxon>Metazoa</taxon>
        <taxon>Spiralia</taxon>
        <taxon>Lophotrochozoa</taxon>
        <taxon>Brachiopoda</taxon>
        <taxon>Linguliformea</taxon>
        <taxon>Lingulata</taxon>
        <taxon>Lingulida</taxon>
        <taxon>Linguloidea</taxon>
        <taxon>Lingulidae</taxon>
        <taxon>Lingula</taxon>
    </lineage>
</organism>
<dbReference type="PROSITE" id="PS00028">
    <property type="entry name" value="ZINC_FINGER_C2H2_1"/>
    <property type="match status" value="1"/>
</dbReference>